<proteinExistence type="predicted"/>
<sequence>MVMGFGGITELTADQCWQLLRSHELGRIAASAVGTVDIFPINYAVDAAPAIYFRTAPGTKLLELAINDRVAFEIDGHDEHEAWSVVVKGHAERVERQSEMDAAELLGLSPWIPTLKYRWVRIRPTEIAGRRFSLGPEPARL</sequence>
<dbReference type="Gene3D" id="2.30.110.10">
    <property type="entry name" value="Electron Transport, Fmn-binding Protein, Chain A"/>
    <property type="match status" value="1"/>
</dbReference>
<protein>
    <submittedName>
        <fullName evidence="1">Pyridoxamine 5'-phosphate oxidase family protein</fullName>
    </submittedName>
</protein>
<dbReference type="Pfam" id="PF12900">
    <property type="entry name" value="Pyridox_ox_2"/>
    <property type="match status" value="1"/>
</dbReference>
<evidence type="ECO:0000313" key="2">
    <source>
        <dbReference type="Proteomes" id="UP001060039"/>
    </source>
</evidence>
<name>A0ABY5FUP0_9MICO</name>
<reference evidence="1" key="1">
    <citation type="submission" date="2022-07" db="EMBL/GenBank/DDBJ databases">
        <title>Taxonomic analysis of Microcella humidisoli nov. sp., isolated from riverside soil.</title>
        <authorList>
            <person name="Molina K.M."/>
            <person name="Kim S.B."/>
        </authorList>
    </citation>
    <scope>NUCLEOTIDE SEQUENCE</scope>
    <source>
        <strain evidence="1">MMS21-STM10</strain>
    </source>
</reference>
<dbReference type="InterPro" id="IPR024747">
    <property type="entry name" value="Pyridox_Oxase-rel"/>
</dbReference>
<dbReference type="InterPro" id="IPR012349">
    <property type="entry name" value="Split_barrel_FMN-bd"/>
</dbReference>
<accession>A0ABY5FUP0</accession>
<dbReference type="EMBL" id="CP101497">
    <property type="protein sequence ID" value="UTT62026.1"/>
    <property type="molecule type" value="Genomic_DNA"/>
</dbReference>
<gene>
    <name evidence="1" type="ORF">NNL39_10155</name>
</gene>
<dbReference type="SUPFAM" id="SSF50475">
    <property type="entry name" value="FMN-binding split barrel"/>
    <property type="match status" value="1"/>
</dbReference>
<keyword evidence="2" id="KW-1185">Reference proteome</keyword>
<evidence type="ECO:0000313" key="1">
    <source>
        <dbReference type="EMBL" id="UTT62026.1"/>
    </source>
</evidence>
<organism evidence="1 2">
    <name type="scientific">Microcella humidisoli</name>
    <dbReference type="NCBI Taxonomy" id="2963406"/>
    <lineage>
        <taxon>Bacteria</taxon>
        <taxon>Bacillati</taxon>
        <taxon>Actinomycetota</taxon>
        <taxon>Actinomycetes</taxon>
        <taxon>Micrococcales</taxon>
        <taxon>Microbacteriaceae</taxon>
        <taxon>Microcella</taxon>
    </lineage>
</organism>
<dbReference type="RefSeq" id="WP_255159167.1">
    <property type="nucleotide sequence ID" value="NZ_CP101497.1"/>
</dbReference>
<dbReference type="Proteomes" id="UP001060039">
    <property type="component" value="Chromosome"/>
</dbReference>